<evidence type="ECO:0000313" key="2">
    <source>
        <dbReference type="Proteomes" id="UP000053024"/>
    </source>
</evidence>
<dbReference type="EMBL" id="LMWX01000001">
    <property type="protein sequence ID" value="KUN90357.1"/>
    <property type="molecule type" value="Genomic_DNA"/>
</dbReference>
<proteinExistence type="predicted"/>
<dbReference type="Gene3D" id="3.40.50.1820">
    <property type="entry name" value="alpha/beta hydrolase"/>
    <property type="match status" value="1"/>
</dbReference>
<accession>A0A101TDQ1</accession>
<dbReference type="InterPro" id="IPR029058">
    <property type="entry name" value="AB_hydrolase_fold"/>
</dbReference>
<dbReference type="SUPFAM" id="SSF53474">
    <property type="entry name" value="alpha/beta-Hydrolases"/>
    <property type="match status" value="1"/>
</dbReference>
<sequence length="60" mass="6406">MPALILHGTGDRILPVEGTGRPFRKALPSADHVEIEGAPHGLLWIHAEEANTALLAFLGK</sequence>
<evidence type="ECO:0008006" key="3">
    <source>
        <dbReference type="Google" id="ProtNLM"/>
    </source>
</evidence>
<evidence type="ECO:0000313" key="1">
    <source>
        <dbReference type="EMBL" id="KUN90357.1"/>
    </source>
</evidence>
<dbReference type="Proteomes" id="UP000053024">
    <property type="component" value="Unassembled WGS sequence"/>
</dbReference>
<dbReference type="STRING" id="285568.AQJ66_00645"/>
<reference evidence="1 2" key="1">
    <citation type="submission" date="2015-10" db="EMBL/GenBank/DDBJ databases">
        <title>Draft genome sequence of Streptomyces bungoensis DSM 41781, type strain for the species Streptomyces bungoensis.</title>
        <authorList>
            <person name="Ruckert C."/>
            <person name="Winkler A."/>
            <person name="Kalinowski J."/>
            <person name="Kampfer P."/>
            <person name="Glaeser S."/>
        </authorList>
    </citation>
    <scope>NUCLEOTIDE SEQUENCE [LARGE SCALE GENOMIC DNA]</scope>
    <source>
        <strain evidence="1 2">DSM 41781</strain>
    </source>
</reference>
<keyword evidence="2" id="KW-1185">Reference proteome</keyword>
<comment type="caution">
    <text evidence="1">The sequence shown here is derived from an EMBL/GenBank/DDBJ whole genome shotgun (WGS) entry which is preliminary data.</text>
</comment>
<organism evidence="1 2">
    <name type="scientific">Streptomyces bungoensis</name>
    <dbReference type="NCBI Taxonomy" id="285568"/>
    <lineage>
        <taxon>Bacteria</taxon>
        <taxon>Bacillati</taxon>
        <taxon>Actinomycetota</taxon>
        <taxon>Actinomycetes</taxon>
        <taxon>Kitasatosporales</taxon>
        <taxon>Streptomycetaceae</taxon>
        <taxon>Streptomyces</taxon>
    </lineage>
</organism>
<protein>
    <recommendedName>
        <fullName evidence="3">Serine aminopeptidase S33 domain-containing protein</fullName>
    </recommendedName>
</protein>
<gene>
    <name evidence="1" type="ORF">AQJ66_00645</name>
</gene>
<dbReference type="AlphaFoldDB" id="A0A101TDQ1"/>
<name>A0A101TDQ1_9ACTN</name>